<reference evidence="1" key="1">
    <citation type="submission" date="2016-02" db="EMBL/GenBank/DDBJ databases">
        <title>WGS assembly of Manihot esculenta.</title>
        <authorList>
            <person name="Bredeson J.V."/>
            <person name="Prochnik S.E."/>
            <person name="Lyons J.B."/>
            <person name="Schmutz J."/>
            <person name="Grimwood J."/>
            <person name="Vrebalov J."/>
            <person name="Bart R.S."/>
            <person name="Amuge T."/>
            <person name="Ferguson M.E."/>
            <person name="Green R."/>
            <person name="Putnam N."/>
            <person name="Stites J."/>
            <person name="Rounsley S."/>
            <person name="Rokhsar D.S."/>
        </authorList>
    </citation>
    <scope>NUCLEOTIDE SEQUENCE [LARGE SCALE GENOMIC DNA]</scope>
    <source>
        <tissue evidence="1">Leaf</tissue>
    </source>
</reference>
<gene>
    <name evidence="1" type="ORF">MANES_01G124100</name>
</gene>
<dbReference type="EMBL" id="CM004387">
    <property type="protein sequence ID" value="OAY60592.1"/>
    <property type="molecule type" value="Genomic_DNA"/>
</dbReference>
<name>A0A2C9WK15_MANES</name>
<protein>
    <submittedName>
        <fullName evidence="1">Uncharacterized protein</fullName>
    </submittedName>
</protein>
<accession>A0A2C9WK15</accession>
<evidence type="ECO:0000313" key="1">
    <source>
        <dbReference type="EMBL" id="OAY60592.1"/>
    </source>
</evidence>
<sequence length="84" mass="9687">MFFPSACLDFCWFSPLFAWFIVSTDRFAKCTLLGRFLITRSIFVFDCCFFVLEGLETPKTIVEYGYRLMKGAGSKILVVSCRDL</sequence>
<organism evidence="1">
    <name type="scientific">Manihot esculenta</name>
    <name type="common">Cassava</name>
    <name type="synonym">Jatropha manihot</name>
    <dbReference type="NCBI Taxonomy" id="3983"/>
    <lineage>
        <taxon>Eukaryota</taxon>
        <taxon>Viridiplantae</taxon>
        <taxon>Streptophyta</taxon>
        <taxon>Embryophyta</taxon>
        <taxon>Tracheophyta</taxon>
        <taxon>Spermatophyta</taxon>
        <taxon>Magnoliopsida</taxon>
        <taxon>eudicotyledons</taxon>
        <taxon>Gunneridae</taxon>
        <taxon>Pentapetalae</taxon>
        <taxon>rosids</taxon>
        <taxon>fabids</taxon>
        <taxon>Malpighiales</taxon>
        <taxon>Euphorbiaceae</taxon>
        <taxon>Crotonoideae</taxon>
        <taxon>Manihoteae</taxon>
        <taxon>Manihot</taxon>
    </lineage>
</organism>
<dbReference type="AlphaFoldDB" id="A0A2C9WK15"/>
<proteinExistence type="predicted"/>